<evidence type="ECO:0000313" key="2">
    <source>
        <dbReference type="Proteomes" id="UP001321473"/>
    </source>
</evidence>
<evidence type="ECO:0000313" key="1">
    <source>
        <dbReference type="EMBL" id="KAK8770724.1"/>
    </source>
</evidence>
<feature type="non-terminal residue" evidence="1">
    <location>
        <position position="1"/>
    </location>
</feature>
<gene>
    <name evidence="1" type="ORF">V5799_012811</name>
</gene>
<sequence length="99" mass="11028">ILVLNTSEKTNLSGCPAGEITIEVTRKSHGCTFSVLEHGKTVEVNRNALILHYDSFVPLFGDNFAIRNVTVKVGSRPTRQMDQLRSKYGSNTELTYLDL</sequence>
<keyword evidence="2" id="KW-1185">Reference proteome</keyword>
<dbReference type="EMBL" id="JARKHS020020640">
    <property type="protein sequence ID" value="KAK8770724.1"/>
    <property type="molecule type" value="Genomic_DNA"/>
</dbReference>
<dbReference type="AlphaFoldDB" id="A0AAQ4E7S8"/>
<reference evidence="1 2" key="1">
    <citation type="journal article" date="2023" name="Arcadia Sci">
        <title>De novo assembly of a long-read Amblyomma americanum tick genome.</title>
        <authorList>
            <person name="Chou S."/>
            <person name="Poskanzer K.E."/>
            <person name="Rollins M."/>
            <person name="Thuy-Boun P.S."/>
        </authorList>
    </citation>
    <scope>NUCLEOTIDE SEQUENCE [LARGE SCALE GENOMIC DNA]</scope>
    <source>
        <strain evidence="1">F_SG_1</strain>
        <tissue evidence="1">Salivary glands</tissue>
    </source>
</reference>
<comment type="caution">
    <text evidence="1">The sequence shown here is derived from an EMBL/GenBank/DDBJ whole genome shotgun (WGS) entry which is preliminary data.</text>
</comment>
<proteinExistence type="predicted"/>
<organism evidence="1 2">
    <name type="scientific">Amblyomma americanum</name>
    <name type="common">Lone star tick</name>
    <dbReference type="NCBI Taxonomy" id="6943"/>
    <lineage>
        <taxon>Eukaryota</taxon>
        <taxon>Metazoa</taxon>
        <taxon>Ecdysozoa</taxon>
        <taxon>Arthropoda</taxon>
        <taxon>Chelicerata</taxon>
        <taxon>Arachnida</taxon>
        <taxon>Acari</taxon>
        <taxon>Parasitiformes</taxon>
        <taxon>Ixodida</taxon>
        <taxon>Ixodoidea</taxon>
        <taxon>Ixodidae</taxon>
        <taxon>Amblyomminae</taxon>
        <taxon>Amblyomma</taxon>
    </lineage>
</organism>
<protein>
    <submittedName>
        <fullName evidence="1">Uncharacterized protein</fullName>
    </submittedName>
</protein>
<name>A0AAQ4E7S8_AMBAM</name>
<accession>A0AAQ4E7S8</accession>
<dbReference type="Proteomes" id="UP001321473">
    <property type="component" value="Unassembled WGS sequence"/>
</dbReference>